<comment type="caution">
    <text evidence="1">The sequence shown here is derived from an EMBL/GenBank/DDBJ whole genome shotgun (WGS) entry which is preliminary data.</text>
</comment>
<dbReference type="EMBL" id="CADEPM010000010">
    <property type="protein sequence ID" value="CAB3410129.1"/>
    <property type="molecule type" value="Genomic_DNA"/>
</dbReference>
<sequence length="193" mass="22487">MSLIDLSADVADKICEYLTQQEMSVLRGTCQTIKRYLDKSIFFKQSEISLQYVVYSHITGIFFTQCYVQTSVDSFLGFMNLFSIKEFEIVDCELDSSIITSELITGQARLEVFLVWPVRKKVLRSLNDALLRHWLTCDQLPRKFLLKNCRAGFSDIAKNHFMAELQRRLGPRSFRFIDILETRFEVFATAPIR</sequence>
<accession>A0A8S1FBT2</accession>
<keyword evidence="2" id="KW-1185">Reference proteome</keyword>
<dbReference type="AlphaFoldDB" id="A0A8S1FBT2"/>
<evidence type="ECO:0008006" key="3">
    <source>
        <dbReference type="Google" id="ProtNLM"/>
    </source>
</evidence>
<reference evidence="1 2" key="1">
    <citation type="submission" date="2020-04" db="EMBL/GenBank/DDBJ databases">
        <authorList>
            <person name="Laetsch R D."/>
            <person name="Stevens L."/>
            <person name="Kumar S."/>
            <person name="Blaxter L. M."/>
        </authorList>
    </citation>
    <scope>NUCLEOTIDE SEQUENCE [LARGE SCALE GENOMIC DNA]</scope>
</reference>
<protein>
    <recommendedName>
        <fullName evidence="3">F-box domain-containing protein</fullName>
    </recommendedName>
</protein>
<proteinExistence type="predicted"/>
<evidence type="ECO:0000313" key="2">
    <source>
        <dbReference type="Proteomes" id="UP000494206"/>
    </source>
</evidence>
<gene>
    <name evidence="1" type="ORF">CBOVIS_LOCUS11691</name>
</gene>
<evidence type="ECO:0000313" key="1">
    <source>
        <dbReference type="EMBL" id="CAB3410129.1"/>
    </source>
</evidence>
<dbReference type="Proteomes" id="UP000494206">
    <property type="component" value="Unassembled WGS sequence"/>
</dbReference>
<organism evidence="1 2">
    <name type="scientific">Caenorhabditis bovis</name>
    <dbReference type="NCBI Taxonomy" id="2654633"/>
    <lineage>
        <taxon>Eukaryota</taxon>
        <taxon>Metazoa</taxon>
        <taxon>Ecdysozoa</taxon>
        <taxon>Nematoda</taxon>
        <taxon>Chromadorea</taxon>
        <taxon>Rhabditida</taxon>
        <taxon>Rhabditina</taxon>
        <taxon>Rhabditomorpha</taxon>
        <taxon>Rhabditoidea</taxon>
        <taxon>Rhabditidae</taxon>
        <taxon>Peloderinae</taxon>
        <taxon>Caenorhabditis</taxon>
    </lineage>
</organism>
<name>A0A8S1FBT2_9PELO</name>